<accession>A0A1A5ZXT5</accession>
<dbReference type="EMBL" id="KI894035">
    <property type="protein sequence ID" value="OBR82617.1"/>
    <property type="molecule type" value="Genomic_DNA"/>
</dbReference>
<feature type="region of interest" description="Disordered" evidence="1">
    <location>
        <begin position="118"/>
        <end position="137"/>
    </location>
</feature>
<evidence type="ECO:0000256" key="2">
    <source>
        <dbReference type="SAM" id="Phobius"/>
    </source>
</evidence>
<dbReference type="VEuPathDB" id="FungiDB:I303_07379"/>
<feature type="transmembrane region" description="Helical" evidence="2">
    <location>
        <begin position="180"/>
        <end position="201"/>
    </location>
</feature>
<evidence type="ECO:0000313" key="5">
    <source>
        <dbReference type="Proteomes" id="UP000078595"/>
    </source>
</evidence>
<evidence type="ECO:0000256" key="1">
    <source>
        <dbReference type="SAM" id="MobiDB-lite"/>
    </source>
</evidence>
<dbReference type="EMBL" id="CP144540">
    <property type="protein sequence ID" value="WWC65673.1"/>
    <property type="molecule type" value="Genomic_DNA"/>
</dbReference>
<evidence type="ECO:0000313" key="3">
    <source>
        <dbReference type="EMBL" id="OBR82617.1"/>
    </source>
</evidence>
<keyword evidence="2" id="KW-1133">Transmembrane helix</keyword>
<reference evidence="3" key="1">
    <citation type="submission" date="2013-07" db="EMBL/GenBank/DDBJ databases">
        <title>The Genome Sequence of Cryptococcus dejecticola CBS10117.</title>
        <authorList>
            <consortium name="The Broad Institute Genome Sequencing Platform"/>
            <person name="Cuomo C."/>
            <person name="Litvintseva A."/>
            <person name="Chen Y."/>
            <person name="Heitman J."/>
            <person name="Sun S."/>
            <person name="Springer D."/>
            <person name="Dromer F."/>
            <person name="Young S.K."/>
            <person name="Zeng Q."/>
            <person name="Gargeya S."/>
            <person name="Fitzgerald M."/>
            <person name="Abouelleil A."/>
            <person name="Alvarado L."/>
            <person name="Berlin A.M."/>
            <person name="Chapman S.B."/>
            <person name="Dewar J."/>
            <person name="Goldberg J."/>
            <person name="Griggs A."/>
            <person name="Gujja S."/>
            <person name="Hansen M."/>
            <person name="Howarth C."/>
            <person name="Imamovic A."/>
            <person name="Larimer J."/>
            <person name="McCowan C."/>
            <person name="Murphy C."/>
            <person name="Pearson M."/>
            <person name="Priest M."/>
            <person name="Roberts A."/>
            <person name="Saif S."/>
            <person name="Shea T."/>
            <person name="Sykes S."/>
            <person name="Wortman J."/>
            <person name="Nusbaum C."/>
            <person name="Birren B."/>
        </authorList>
    </citation>
    <scope>NUCLEOTIDE SEQUENCE [LARGE SCALE GENOMIC DNA]</scope>
    <source>
        <strain evidence="3">CBS 10117</strain>
    </source>
</reference>
<keyword evidence="5" id="KW-1185">Reference proteome</keyword>
<organism evidence="3">
    <name type="scientific">Kwoniella dejecticola CBS 10117</name>
    <dbReference type="NCBI Taxonomy" id="1296121"/>
    <lineage>
        <taxon>Eukaryota</taxon>
        <taxon>Fungi</taxon>
        <taxon>Dikarya</taxon>
        <taxon>Basidiomycota</taxon>
        <taxon>Agaricomycotina</taxon>
        <taxon>Tremellomycetes</taxon>
        <taxon>Tremellales</taxon>
        <taxon>Cryptococcaceae</taxon>
        <taxon>Kwoniella</taxon>
    </lineage>
</organism>
<evidence type="ECO:0000313" key="4">
    <source>
        <dbReference type="EMBL" id="WWC65673.1"/>
    </source>
</evidence>
<reference evidence="4" key="3">
    <citation type="submission" date="2024-02" db="EMBL/GenBank/DDBJ databases">
        <title>Comparative genomics of Cryptococcus and Kwoniella reveals pathogenesis evolution and contrasting modes of karyotype evolution via chromosome fusion or intercentromeric recombination.</title>
        <authorList>
            <person name="Coelho M.A."/>
            <person name="David-Palma M."/>
            <person name="Shea T."/>
            <person name="Bowers K."/>
            <person name="McGinley-Smith S."/>
            <person name="Mohammad A.W."/>
            <person name="Gnirke A."/>
            <person name="Yurkov A.M."/>
            <person name="Nowrousian M."/>
            <person name="Sun S."/>
            <person name="Cuomo C.A."/>
            <person name="Heitman J."/>
        </authorList>
    </citation>
    <scope>NUCLEOTIDE SEQUENCE</scope>
    <source>
        <strain evidence="4">CBS 10117</strain>
    </source>
</reference>
<feature type="compositionally biased region" description="Basic and acidic residues" evidence="1">
    <location>
        <begin position="118"/>
        <end position="129"/>
    </location>
</feature>
<dbReference type="RefSeq" id="XP_018260459.1">
    <property type="nucleotide sequence ID" value="XM_018410649.1"/>
</dbReference>
<reference evidence="4" key="2">
    <citation type="submission" date="2013-07" db="EMBL/GenBank/DDBJ databases">
        <authorList>
            <consortium name="The Broad Institute Genome Sequencing Platform"/>
            <person name="Cuomo C."/>
            <person name="Litvintseva A."/>
            <person name="Chen Y."/>
            <person name="Heitman J."/>
            <person name="Sun S."/>
            <person name="Springer D."/>
            <person name="Dromer F."/>
            <person name="Young S.K."/>
            <person name="Zeng Q."/>
            <person name="Gargeya S."/>
            <person name="Fitzgerald M."/>
            <person name="Abouelleil A."/>
            <person name="Alvarado L."/>
            <person name="Berlin A.M."/>
            <person name="Chapman S.B."/>
            <person name="Dewar J."/>
            <person name="Goldberg J."/>
            <person name="Griggs A."/>
            <person name="Gujja S."/>
            <person name="Hansen M."/>
            <person name="Howarth C."/>
            <person name="Imamovic A."/>
            <person name="Larimer J."/>
            <person name="McCowan C."/>
            <person name="Murphy C."/>
            <person name="Pearson M."/>
            <person name="Priest M."/>
            <person name="Roberts A."/>
            <person name="Saif S."/>
            <person name="Shea T."/>
            <person name="Sykes S."/>
            <person name="Wortman J."/>
            <person name="Nusbaum C."/>
            <person name="Birren B."/>
        </authorList>
    </citation>
    <scope>NUCLEOTIDE SEQUENCE</scope>
    <source>
        <strain evidence="4">CBS 10117</strain>
    </source>
</reference>
<dbReference type="AlphaFoldDB" id="A0A1A5ZXT5"/>
<keyword evidence="2" id="KW-0472">Membrane</keyword>
<dbReference type="Proteomes" id="UP000078595">
    <property type="component" value="Chromosome 11"/>
</dbReference>
<dbReference type="KEGG" id="kdj:28971078"/>
<gene>
    <name evidence="3" type="ORF">I303_07379</name>
    <name evidence="4" type="ORF">I303_108294</name>
</gene>
<name>A0A1A5ZXT5_9TREE</name>
<feature type="region of interest" description="Disordered" evidence="1">
    <location>
        <begin position="30"/>
        <end position="80"/>
    </location>
</feature>
<proteinExistence type="predicted"/>
<sequence>MSTRSNYFSSRSPLYPLIRITSTPRPSLPLYSNSNIASPSSAASSSSSSTCEKPPAPTLTTRQRTSRTRRPRELSILVPPPPDTLKDFKLVIKYTSASTTSANTTGFALPLKDKVMEQHKQQLDRDRNRNRNRPSESLASCLTSPLVLRAGISPDYEMRNVWDEETLGSDSLRRLRQTGLLFVCLGLVTLGFTMLVLVIIVPDRFIPIWQSQFATPT</sequence>
<keyword evidence="2" id="KW-0812">Transmembrane</keyword>
<dbReference type="OrthoDB" id="10596259at2759"/>
<protein>
    <submittedName>
        <fullName evidence="3">Uncharacterized protein</fullName>
    </submittedName>
</protein>
<feature type="compositionally biased region" description="Low complexity" evidence="1">
    <location>
        <begin position="32"/>
        <end position="49"/>
    </location>
</feature>
<dbReference type="GeneID" id="28971078"/>